<dbReference type="InterPro" id="IPR006202">
    <property type="entry name" value="Neur_chan_lig-bd"/>
</dbReference>
<dbReference type="Gene3D" id="2.70.170.10">
    <property type="entry name" value="Neurotransmitter-gated ion-channel ligand-binding domain"/>
    <property type="match status" value="1"/>
</dbReference>
<feature type="signal peptide" evidence="6">
    <location>
        <begin position="1"/>
        <end position="19"/>
    </location>
</feature>
<dbReference type="GO" id="GO:0005230">
    <property type="term" value="F:extracellular ligand-gated monoatomic ion channel activity"/>
    <property type="evidence" value="ECO:0007669"/>
    <property type="project" value="InterPro"/>
</dbReference>
<dbReference type="SUPFAM" id="SSF63712">
    <property type="entry name" value="Nicotinic receptor ligand binding domain-like"/>
    <property type="match status" value="1"/>
</dbReference>
<feature type="transmembrane region" description="Helical" evidence="5">
    <location>
        <begin position="338"/>
        <end position="357"/>
    </location>
</feature>
<feature type="transmembrane region" description="Helical" evidence="5">
    <location>
        <begin position="387"/>
        <end position="411"/>
    </location>
</feature>
<dbReference type="GO" id="GO:0004888">
    <property type="term" value="F:transmembrane signaling receptor activity"/>
    <property type="evidence" value="ECO:0007669"/>
    <property type="project" value="InterPro"/>
</dbReference>
<evidence type="ECO:0000256" key="4">
    <source>
        <dbReference type="ARBA" id="ARBA00023136"/>
    </source>
</evidence>
<reference evidence="8" key="1">
    <citation type="submission" date="2012-11" db="EMBL/GenBank/DDBJ databases">
        <title>Cloning and expression study of the five Pandalopsis japonica (the Morotoge shrimp) nicotinic acetylcholine receptor subunits.</title>
        <authorList>
            <person name="Kim G.R."/>
            <person name="Kim H.-W."/>
        </authorList>
    </citation>
    <scope>NUCLEOTIDE SEQUENCE</scope>
</reference>
<proteinExistence type="evidence at transcript level"/>
<feature type="chain" id="PRO_5004374359" evidence="6">
    <location>
        <begin position="20"/>
        <end position="417"/>
    </location>
</feature>
<evidence type="ECO:0000256" key="3">
    <source>
        <dbReference type="ARBA" id="ARBA00022989"/>
    </source>
</evidence>
<dbReference type="EMBL" id="KC153237">
    <property type="protein sequence ID" value="AGK89911.1"/>
    <property type="molecule type" value="mRNA"/>
</dbReference>
<evidence type="ECO:0000256" key="1">
    <source>
        <dbReference type="ARBA" id="ARBA00004141"/>
    </source>
</evidence>
<name>R4JUL7_PANJP</name>
<evidence type="ECO:0000256" key="6">
    <source>
        <dbReference type="SAM" id="SignalP"/>
    </source>
</evidence>
<dbReference type="AlphaFoldDB" id="R4JUL7"/>
<dbReference type="InterPro" id="IPR036734">
    <property type="entry name" value="Neur_chan_lig-bd_sf"/>
</dbReference>
<dbReference type="PRINTS" id="PR00252">
    <property type="entry name" value="NRIONCHANNEL"/>
</dbReference>
<keyword evidence="8" id="KW-0675">Receptor</keyword>
<dbReference type="Pfam" id="PF02931">
    <property type="entry name" value="Neur_chan_LBD"/>
    <property type="match status" value="1"/>
</dbReference>
<evidence type="ECO:0000256" key="2">
    <source>
        <dbReference type="ARBA" id="ARBA00022692"/>
    </source>
</evidence>
<organism evidence="8">
    <name type="scientific">Pandalus japonicus</name>
    <name type="common">Morotoge shrimp</name>
    <name type="synonym">Pandalopsis dispar var. japonica</name>
    <dbReference type="NCBI Taxonomy" id="666362"/>
    <lineage>
        <taxon>Eukaryota</taxon>
        <taxon>Metazoa</taxon>
        <taxon>Ecdysozoa</taxon>
        <taxon>Arthropoda</taxon>
        <taxon>Crustacea</taxon>
        <taxon>Multicrustacea</taxon>
        <taxon>Malacostraca</taxon>
        <taxon>Eumalacostraca</taxon>
        <taxon>Eucarida</taxon>
        <taxon>Decapoda</taxon>
        <taxon>Pleocyemata</taxon>
        <taxon>Caridea</taxon>
        <taxon>Pandaloidea</taxon>
        <taxon>Pandalidae</taxon>
        <taxon>Pandalus</taxon>
    </lineage>
</organism>
<dbReference type="Gene3D" id="1.20.58.390">
    <property type="entry name" value="Neurotransmitter-gated ion-channel transmembrane domain"/>
    <property type="match status" value="1"/>
</dbReference>
<comment type="subcellular location">
    <subcellularLocation>
        <location evidence="1">Membrane</location>
        <topology evidence="1">Multi-pass membrane protein</topology>
    </subcellularLocation>
</comment>
<dbReference type="InterPro" id="IPR006201">
    <property type="entry name" value="Neur_channel"/>
</dbReference>
<dbReference type="InterPro" id="IPR038050">
    <property type="entry name" value="Neuro_actylchol_rec"/>
</dbReference>
<protein>
    <submittedName>
        <fullName evidence="8">Nicotinic acetylcholine receptor subunit alpha 12</fullName>
    </submittedName>
</protein>
<dbReference type="InterPro" id="IPR036719">
    <property type="entry name" value="Neuro-gated_channel_TM_sf"/>
</dbReference>
<accession>R4JUL7</accession>
<feature type="transmembrane region" description="Helical" evidence="5">
    <location>
        <begin position="272"/>
        <end position="290"/>
    </location>
</feature>
<evidence type="ECO:0000313" key="8">
    <source>
        <dbReference type="EMBL" id="AGK89911.1"/>
    </source>
</evidence>
<dbReference type="GO" id="GO:0016020">
    <property type="term" value="C:membrane"/>
    <property type="evidence" value="ECO:0007669"/>
    <property type="project" value="UniProtKB-SubCell"/>
</dbReference>
<dbReference type="PANTHER" id="PTHR18945">
    <property type="entry name" value="NEUROTRANSMITTER GATED ION CHANNEL"/>
    <property type="match status" value="1"/>
</dbReference>
<dbReference type="FunFam" id="2.70.170.10:FF:000028">
    <property type="entry name" value="AcetylCholine Receptor"/>
    <property type="match status" value="1"/>
</dbReference>
<dbReference type="SUPFAM" id="SSF90112">
    <property type="entry name" value="Neurotransmitter-gated ion-channel transmembrane pore"/>
    <property type="match status" value="1"/>
</dbReference>
<keyword evidence="6" id="KW-0732">Signal</keyword>
<sequence>MKKLLCLISLLLVVDQVRSDDSYARAEEALRSKLLDNYNRYALPDKKTVVTFTGLEVREFTMKEKEHEMQIYGWLKHKWDDPRLQWEASDHSNIQQLGVDPESIWKPDLSLYNAEHKENVVMHFDSQAIIFASGNVLHVPPCNLRFHCIMDLTYWPHDVHNCTLKIGSWIHSGLVLDIVLEKYEVTGMSTEDDDFNPKTNLSGRDFEITDWNVQRSSKFYDCCTEPYVSVTTSFIVRRIAPAYDWTVKLPVVCLCLLTLVLFMLPPGAGEKVLFGGVCLILDFLYLNYVTNEVNHAPTHTPLIVQLLGQQIVLVLASVFVSAIVLRMAKGPHNTGLPLFMKGSITGLAKFLLLGNYINDDSSPKSDDTELGSSKDLGQSASSNTCEWIMLAAIVDRLSLILYLSICIITLIRFNSVL</sequence>
<feature type="domain" description="Neurotransmitter-gated ion-channel ligand-binding" evidence="7">
    <location>
        <begin position="28"/>
        <end position="238"/>
    </location>
</feature>
<keyword evidence="3 5" id="KW-1133">Transmembrane helix</keyword>
<keyword evidence="4 5" id="KW-0472">Membrane</keyword>
<feature type="transmembrane region" description="Helical" evidence="5">
    <location>
        <begin position="245"/>
        <end position="265"/>
    </location>
</feature>
<feature type="transmembrane region" description="Helical" evidence="5">
    <location>
        <begin position="302"/>
        <end position="326"/>
    </location>
</feature>
<keyword evidence="2 5" id="KW-0812">Transmembrane</keyword>
<evidence type="ECO:0000259" key="7">
    <source>
        <dbReference type="Pfam" id="PF02931"/>
    </source>
</evidence>
<evidence type="ECO:0000256" key="5">
    <source>
        <dbReference type="SAM" id="Phobius"/>
    </source>
</evidence>